<feature type="binding site" evidence="4">
    <location>
        <begin position="125"/>
        <end position="128"/>
    </location>
    <ligand>
        <name>substrate</name>
    </ligand>
</feature>
<dbReference type="CDD" id="cd01275">
    <property type="entry name" value="FHIT"/>
    <property type="match status" value="1"/>
</dbReference>
<comment type="catalytic activity">
    <reaction evidence="7">
        <text>P(1),P(3)-bis(5'-adenosyl) triphosphate + H2O = AMP + ADP + 2 H(+)</text>
        <dbReference type="Rhea" id="RHEA:13893"/>
        <dbReference type="ChEBI" id="CHEBI:15377"/>
        <dbReference type="ChEBI" id="CHEBI:15378"/>
        <dbReference type="ChEBI" id="CHEBI:58529"/>
        <dbReference type="ChEBI" id="CHEBI:456215"/>
        <dbReference type="ChEBI" id="CHEBI:456216"/>
        <dbReference type="EC" id="3.6.1.29"/>
    </reaction>
</comment>
<organism evidence="10 11">
    <name type="scientific">Aureobasidium pullulans</name>
    <name type="common">Black yeast</name>
    <name type="synonym">Pullularia pullulans</name>
    <dbReference type="NCBI Taxonomy" id="5580"/>
    <lineage>
        <taxon>Eukaryota</taxon>
        <taxon>Fungi</taxon>
        <taxon>Dikarya</taxon>
        <taxon>Ascomycota</taxon>
        <taxon>Pezizomycotina</taxon>
        <taxon>Dothideomycetes</taxon>
        <taxon>Dothideomycetidae</taxon>
        <taxon>Dothideales</taxon>
        <taxon>Saccotheciaceae</taxon>
        <taxon>Aureobasidium</taxon>
    </lineage>
</organism>
<evidence type="ECO:0000256" key="8">
    <source>
        <dbReference type="SAM" id="MobiDB-lite"/>
    </source>
</evidence>
<dbReference type="Proteomes" id="UP000304951">
    <property type="component" value="Unassembled WGS sequence"/>
</dbReference>
<dbReference type="InterPro" id="IPR011146">
    <property type="entry name" value="HIT-like"/>
</dbReference>
<dbReference type="PANTHER" id="PTHR46243">
    <property type="entry name" value="BIS(5'-ADENOSYL)-TRIPHOSPHATASE"/>
    <property type="match status" value="1"/>
</dbReference>
<dbReference type="SUPFAM" id="SSF54197">
    <property type="entry name" value="HIT-like"/>
    <property type="match status" value="1"/>
</dbReference>
<dbReference type="EMBL" id="QZAF01000106">
    <property type="protein sequence ID" value="THV72996.1"/>
    <property type="molecule type" value="Genomic_DNA"/>
</dbReference>
<evidence type="ECO:0000256" key="2">
    <source>
        <dbReference type="ARBA" id="ARBA00022801"/>
    </source>
</evidence>
<dbReference type="FunFam" id="3.30.428.10:FF:000011">
    <property type="entry name" value="Fragile histidine triad"/>
    <property type="match status" value="1"/>
</dbReference>
<feature type="binding site" evidence="4">
    <location>
        <position position="134"/>
    </location>
    <ligand>
        <name>substrate</name>
    </ligand>
</feature>
<keyword evidence="1 7" id="KW-0547">Nucleotide-binding</keyword>
<feature type="short sequence motif" description="Histidine triad motif" evidence="6">
    <location>
        <begin position="130"/>
        <end position="134"/>
    </location>
</feature>
<dbReference type="AlphaFoldDB" id="A0A4S8SPU3"/>
<evidence type="ECO:0000256" key="5">
    <source>
        <dbReference type="PIRSR" id="PIRSR639383-3"/>
    </source>
</evidence>
<dbReference type="InterPro" id="IPR039383">
    <property type="entry name" value="FHIT"/>
</dbReference>
<reference evidence="10 11" key="1">
    <citation type="submission" date="2018-10" db="EMBL/GenBank/DDBJ databases">
        <title>Fifty Aureobasidium pullulans genomes reveal a recombining polyextremotolerant generalist.</title>
        <authorList>
            <person name="Gostincar C."/>
            <person name="Turk M."/>
            <person name="Zajc J."/>
            <person name="Gunde-Cimerman N."/>
        </authorList>
    </citation>
    <scope>NUCLEOTIDE SEQUENCE [LARGE SCALE GENOMIC DNA]</scope>
    <source>
        <strain evidence="10 11">EXF-11900</strain>
    </source>
</reference>
<dbReference type="GO" id="GO:0000166">
    <property type="term" value="F:nucleotide binding"/>
    <property type="evidence" value="ECO:0007669"/>
    <property type="project" value="UniProtKB-KW"/>
</dbReference>
<protein>
    <recommendedName>
        <fullName evidence="7">Bis(5'-adenosyl)-triphosphatase</fullName>
        <ecNumber evidence="7">3.6.1.29</ecNumber>
    </recommendedName>
</protein>
<dbReference type="InterPro" id="IPR051884">
    <property type="entry name" value="Bis(5'-adenosyl)-TPase_reg"/>
</dbReference>
<dbReference type="EC" id="3.6.1.29" evidence="7"/>
<evidence type="ECO:0000256" key="3">
    <source>
        <dbReference type="PIRSR" id="PIRSR639383-1"/>
    </source>
</evidence>
<evidence type="ECO:0000259" key="9">
    <source>
        <dbReference type="PROSITE" id="PS51084"/>
    </source>
</evidence>
<evidence type="ECO:0000256" key="4">
    <source>
        <dbReference type="PIRSR" id="PIRSR639383-2"/>
    </source>
</evidence>
<gene>
    <name evidence="10" type="ORF">D6D28_03582</name>
</gene>
<feature type="compositionally biased region" description="Basic and acidic residues" evidence="8">
    <location>
        <begin position="161"/>
        <end position="218"/>
    </location>
</feature>
<evidence type="ECO:0000313" key="10">
    <source>
        <dbReference type="EMBL" id="THV72996.1"/>
    </source>
</evidence>
<dbReference type="Gene3D" id="3.30.428.10">
    <property type="entry name" value="HIT-like"/>
    <property type="match status" value="1"/>
</dbReference>
<feature type="active site" description="Tele-AMP-histidine intermediate" evidence="3">
    <location>
        <position position="132"/>
    </location>
</feature>
<evidence type="ECO:0000313" key="11">
    <source>
        <dbReference type="Proteomes" id="UP000304951"/>
    </source>
</evidence>
<accession>A0A4S8SPU3</accession>
<dbReference type="GO" id="GO:0047710">
    <property type="term" value="F:bis(5'-adenosyl)-triphosphatase activity"/>
    <property type="evidence" value="ECO:0007669"/>
    <property type="project" value="UniProtKB-UniRule"/>
</dbReference>
<comment type="caution">
    <text evidence="10">The sequence shown here is derived from an EMBL/GenBank/DDBJ whole genome shotgun (WGS) entry which is preliminary data.</text>
</comment>
<keyword evidence="2 7" id="KW-0378">Hydrolase</keyword>
<proteinExistence type="predicted"/>
<dbReference type="PROSITE" id="PS51084">
    <property type="entry name" value="HIT_2"/>
    <property type="match status" value="1"/>
</dbReference>
<feature type="domain" description="HIT" evidence="9">
    <location>
        <begin position="37"/>
        <end position="145"/>
    </location>
</feature>
<sequence>MSMSSDTQAEMPPPSLSKAIHFGQFAVTSQVSCYHCYPSMDWHETLTAIQVFYKTPLSFCLVNLKPLLPGHILVCPLRRVQHIDQLSAPEVTDLFSTVQLASRTLKRVYNASACNIAIQDGEAAGQSVPHVHAHLIPRRDGDMDAQGGGDKIYEQLEGEEGDVRKHQKEEEGVRKGKFPKVEDDKRKPRSMEEMEKEARWLAEEMQKDAHKFFNEPSS</sequence>
<dbReference type="PANTHER" id="PTHR46243:SF1">
    <property type="entry name" value="BIS(5'-ADENOSYL)-TRIPHOSPHATASE"/>
    <property type="match status" value="1"/>
</dbReference>
<feature type="region of interest" description="Disordered" evidence="8">
    <location>
        <begin position="154"/>
        <end position="218"/>
    </location>
</feature>
<dbReference type="Pfam" id="PF01230">
    <property type="entry name" value="HIT"/>
    <property type="match status" value="1"/>
</dbReference>
<feature type="site" description="Important for induction of apoptosis" evidence="5">
    <location>
        <position position="153"/>
    </location>
</feature>
<feature type="binding site" evidence="4">
    <location>
        <position position="63"/>
    </location>
    <ligand>
        <name>substrate</name>
    </ligand>
</feature>
<comment type="cofactor">
    <cofactor evidence="7">
        <name>Mn(2+)</name>
        <dbReference type="ChEBI" id="CHEBI:29035"/>
    </cofactor>
</comment>
<name>A0A4S8SPU3_AURPU</name>
<evidence type="ECO:0000256" key="7">
    <source>
        <dbReference type="RuleBase" id="RU366076"/>
    </source>
</evidence>
<dbReference type="InterPro" id="IPR036265">
    <property type="entry name" value="HIT-like_sf"/>
</dbReference>
<feature type="binding site" evidence="4">
    <location>
        <position position="119"/>
    </location>
    <ligand>
        <name>substrate</name>
    </ligand>
</feature>
<evidence type="ECO:0000256" key="1">
    <source>
        <dbReference type="ARBA" id="ARBA00022741"/>
    </source>
</evidence>
<evidence type="ECO:0000256" key="6">
    <source>
        <dbReference type="PROSITE-ProRule" id="PRU00464"/>
    </source>
</evidence>